<sequence length="107" mass="12086">MTLTILMADTPFFDSNLSTTWLLTIGPVDEPARKFHQLPMTFSLSFSFFFFLYVTKEEFLSGGIFVSDLKRGLLFESSSCGYSAKSLLLILKPMPQLRKCSLLSLTL</sequence>
<dbReference type="AlphaFoldDB" id="A0A2L2TD52"/>
<evidence type="ECO:0000313" key="1">
    <source>
        <dbReference type="EMBL" id="CEI60916.1"/>
    </source>
</evidence>
<name>A0A2L2TD52_9HYPO</name>
<evidence type="ECO:0000313" key="2">
    <source>
        <dbReference type="Proteomes" id="UP000245910"/>
    </source>
</evidence>
<accession>A0A2L2TD52</accession>
<keyword evidence="2" id="KW-1185">Reference proteome</keyword>
<reference evidence="2" key="1">
    <citation type="submission" date="2014-10" db="EMBL/GenBank/DDBJ databases">
        <authorList>
            <person name="King R."/>
        </authorList>
    </citation>
    <scope>NUCLEOTIDE SEQUENCE [LARGE SCALE GENOMIC DNA]</scope>
    <source>
        <strain evidence="2">A3/5</strain>
    </source>
</reference>
<protein>
    <submittedName>
        <fullName evidence="1">Uncharacterized protein</fullName>
    </submittedName>
</protein>
<organism evidence="1 2">
    <name type="scientific">Fusarium venenatum</name>
    <dbReference type="NCBI Taxonomy" id="56646"/>
    <lineage>
        <taxon>Eukaryota</taxon>
        <taxon>Fungi</taxon>
        <taxon>Dikarya</taxon>
        <taxon>Ascomycota</taxon>
        <taxon>Pezizomycotina</taxon>
        <taxon>Sordariomycetes</taxon>
        <taxon>Hypocreomycetidae</taxon>
        <taxon>Hypocreales</taxon>
        <taxon>Nectriaceae</taxon>
        <taxon>Fusarium</taxon>
    </lineage>
</organism>
<proteinExistence type="predicted"/>
<dbReference type="EMBL" id="LN649230">
    <property type="protein sequence ID" value="CEI60916.1"/>
    <property type="molecule type" value="Genomic_DNA"/>
</dbReference>
<dbReference type="Proteomes" id="UP000245910">
    <property type="component" value="Chromosome II"/>
</dbReference>